<keyword evidence="1" id="KW-1133">Transmembrane helix</keyword>
<feature type="transmembrane region" description="Helical" evidence="1">
    <location>
        <begin position="218"/>
        <end position="239"/>
    </location>
</feature>
<evidence type="ECO:0000313" key="3">
    <source>
        <dbReference type="Proteomes" id="UP000014074"/>
    </source>
</evidence>
<keyword evidence="1" id="KW-0472">Membrane</keyword>
<sequence length="342" mass="37880">MANYLELDYSSCLDQHGNKISQWGQPNPCVPYPSTVNPYNITKLSDFKMSMLQEIITNNYFGINLAMCYYASALLPQTFIAIDDVIDNPSTLDLAVLTLHDFTTKAFPATINGSGPRAVSDWWWDNVANDRIGTAAFLNSTKYQCTGAICHSLSGIGDPDITGIGMLISTAMLIVLAVLFAFPALFSWTPLGSYRQGVSSLSKRWVLRDSLVASLDDLFSAVILFTVSVLISTIIYRLWNETYYDIFMAEVLSLISSTAMVMIGASYWNHFRVRPTNLIGFVANCLLTIILFGIEFWFQHSNEEPEAGMSKGLTAKLPKPLVVLLPNHNEEGAEKQLPTPDA</sequence>
<feature type="transmembrane region" description="Helical" evidence="1">
    <location>
        <begin position="164"/>
        <end position="186"/>
    </location>
</feature>
<evidence type="ECO:0000256" key="1">
    <source>
        <dbReference type="SAM" id="Phobius"/>
    </source>
</evidence>
<accession>R8B995</accession>
<dbReference type="RefSeq" id="XP_007919308.1">
    <property type="nucleotide sequence ID" value="XM_007921117.1"/>
</dbReference>
<evidence type="ECO:0000313" key="2">
    <source>
        <dbReference type="EMBL" id="EON95874.1"/>
    </source>
</evidence>
<keyword evidence="3" id="KW-1185">Reference proteome</keyword>
<feature type="transmembrane region" description="Helical" evidence="1">
    <location>
        <begin position="246"/>
        <end position="267"/>
    </location>
</feature>
<dbReference type="EMBL" id="KB933369">
    <property type="protein sequence ID" value="EON95874.1"/>
    <property type="molecule type" value="Genomic_DNA"/>
</dbReference>
<dbReference type="eggNOG" id="ENOG502RP2J">
    <property type="taxonomic scope" value="Eukaryota"/>
</dbReference>
<name>R8B995_PHAM7</name>
<dbReference type="HOGENOM" id="CLU_811788_0_0_1"/>
<dbReference type="AlphaFoldDB" id="R8B995"/>
<dbReference type="Proteomes" id="UP000014074">
    <property type="component" value="Unassembled WGS sequence"/>
</dbReference>
<reference evidence="3" key="1">
    <citation type="journal article" date="2013" name="Genome Announc.">
        <title>Draft genome sequence of the ascomycete Phaeoacremonium aleophilum strain UCR-PA7, a causal agent of the esca disease complex in grapevines.</title>
        <authorList>
            <person name="Blanco-Ulate B."/>
            <person name="Rolshausen P."/>
            <person name="Cantu D."/>
        </authorList>
    </citation>
    <scope>NUCLEOTIDE SEQUENCE [LARGE SCALE GENOMIC DNA]</scope>
    <source>
        <strain evidence="3">UCR-PA7</strain>
    </source>
</reference>
<gene>
    <name evidence="2" type="ORF">UCRPA7_8605</name>
</gene>
<feature type="transmembrane region" description="Helical" evidence="1">
    <location>
        <begin position="279"/>
        <end position="298"/>
    </location>
</feature>
<dbReference type="KEGG" id="tmn:UCRPA7_8605"/>
<proteinExistence type="predicted"/>
<dbReference type="OrthoDB" id="4582561at2759"/>
<keyword evidence="1" id="KW-0812">Transmembrane</keyword>
<dbReference type="GeneID" id="19329473"/>
<organism evidence="2 3">
    <name type="scientific">Phaeoacremonium minimum (strain UCR-PA7)</name>
    <name type="common">Esca disease fungus</name>
    <name type="synonym">Togninia minima</name>
    <dbReference type="NCBI Taxonomy" id="1286976"/>
    <lineage>
        <taxon>Eukaryota</taxon>
        <taxon>Fungi</taxon>
        <taxon>Dikarya</taxon>
        <taxon>Ascomycota</taxon>
        <taxon>Pezizomycotina</taxon>
        <taxon>Sordariomycetes</taxon>
        <taxon>Sordariomycetidae</taxon>
        <taxon>Togniniales</taxon>
        <taxon>Togniniaceae</taxon>
        <taxon>Phaeoacremonium</taxon>
    </lineage>
</organism>
<protein>
    <submittedName>
        <fullName evidence="2">Uncharacterized protein</fullName>
    </submittedName>
</protein>